<protein>
    <submittedName>
        <fullName evidence="1">FMN-binding negative transcriptional regulator</fullName>
    </submittedName>
</protein>
<dbReference type="Proteomes" id="UP000676428">
    <property type="component" value="Chromosome"/>
</dbReference>
<dbReference type="RefSeq" id="WP_213682736.1">
    <property type="nucleotide sequence ID" value="NZ_CP074572.1"/>
</dbReference>
<dbReference type="Pfam" id="PF04299">
    <property type="entry name" value="FMN_bind_2"/>
    <property type="match status" value="1"/>
</dbReference>
<evidence type="ECO:0000313" key="2">
    <source>
        <dbReference type="Proteomes" id="UP000676428"/>
    </source>
</evidence>
<dbReference type="PANTHER" id="PTHR35802">
    <property type="entry name" value="PROTEASE SYNTHASE AND SPORULATION PROTEIN PAI 2"/>
    <property type="match status" value="1"/>
</dbReference>
<reference evidence="1 2" key="1">
    <citation type="journal article" date="2012" name="Int. J. Syst. Evol. Microbiol.">
        <title>Shewanella dokdonensis sp. nov., isolated from seawater.</title>
        <authorList>
            <person name="Sung H.R."/>
            <person name="Yoon J.H."/>
            <person name="Ghim S.Y."/>
        </authorList>
    </citation>
    <scope>NUCLEOTIDE SEQUENCE [LARGE SCALE GENOMIC DNA]</scope>
    <source>
        <strain evidence="1 2">DSM 23626</strain>
    </source>
</reference>
<dbReference type="EMBL" id="CP074572">
    <property type="protein sequence ID" value="QVK24123.1"/>
    <property type="molecule type" value="Genomic_DNA"/>
</dbReference>
<dbReference type="Gene3D" id="2.30.110.10">
    <property type="entry name" value="Electron Transport, Fmn-binding Protein, Chain A"/>
    <property type="match status" value="1"/>
</dbReference>
<proteinExistence type="predicted"/>
<dbReference type="InterPro" id="IPR007396">
    <property type="entry name" value="TR_PAI2-type"/>
</dbReference>
<keyword evidence="2" id="KW-1185">Reference proteome</keyword>
<name>A0ABX8DHA2_9GAMM</name>
<gene>
    <name evidence="1" type="ORF">KHX94_05900</name>
</gene>
<sequence>MYVPQTMALTDPQAIASLIDAYGFGMLISPDLEVTHLPLLYESKGENTKIFGHMSRANPQWQALSGKRVSVVFNGPHSYISPKWYVSNPAVPTWNYAAVQCYGVFQTLGDKETLEVIHQLIHKYEAEILNDTQLLPAVYVDKLLKAVVGFQVVVDNIHAKEKLGQHKMPADQRSVFNALKNSPSTDANQLYEYMQQRHQGTGG</sequence>
<organism evidence="1 2">
    <name type="scientific">Shewanella dokdonensis</name>
    <dbReference type="NCBI Taxonomy" id="712036"/>
    <lineage>
        <taxon>Bacteria</taxon>
        <taxon>Pseudomonadati</taxon>
        <taxon>Pseudomonadota</taxon>
        <taxon>Gammaproteobacteria</taxon>
        <taxon>Alteromonadales</taxon>
        <taxon>Shewanellaceae</taxon>
        <taxon>Shewanella</taxon>
    </lineage>
</organism>
<accession>A0ABX8DHA2</accession>
<evidence type="ECO:0000313" key="1">
    <source>
        <dbReference type="EMBL" id="QVK24123.1"/>
    </source>
</evidence>
<dbReference type="SUPFAM" id="SSF50475">
    <property type="entry name" value="FMN-binding split barrel"/>
    <property type="match status" value="1"/>
</dbReference>
<dbReference type="PIRSF" id="PIRSF010372">
    <property type="entry name" value="PaiB"/>
    <property type="match status" value="1"/>
</dbReference>
<dbReference type="InterPro" id="IPR012349">
    <property type="entry name" value="Split_barrel_FMN-bd"/>
</dbReference>
<dbReference type="PANTHER" id="PTHR35802:SF1">
    <property type="entry name" value="PROTEASE SYNTHASE AND SPORULATION PROTEIN PAI 2"/>
    <property type="match status" value="1"/>
</dbReference>